<organism evidence="1 2">
    <name type="scientific">Penstemon smallii</name>
    <dbReference type="NCBI Taxonomy" id="265156"/>
    <lineage>
        <taxon>Eukaryota</taxon>
        <taxon>Viridiplantae</taxon>
        <taxon>Streptophyta</taxon>
        <taxon>Embryophyta</taxon>
        <taxon>Tracheophyta</taxon>
        <taxon>Spermatophyta</taxon>
        <taxon>Magnoliopsida</taxon>
        <taxon>eudicotyledons</taxon>
        <taxon>Gunneridae</taxon>
        <taxon>Pentapetalae</taxon>
        <taxon>asterids</taxon>
        <taxon>lamiids</taxon>
        <taxon>Lamiales</taxon>
        <taxon>Plantaginaceae</taxon>
        <taxon>Cheloneae</taxon>
        <taxon>Penstemon</taxon>
    </lineage>
</organism>
<keyword evidence="2" id="KW-1185">Reference proteome</keyword>
<dbReference type="Proteomes" id="UP001634393">
    <property type="component" value="Unassembled WGS sequence"/>
</dbReference>
<accession>A0ABD3UB82</accession>
<name>A0ABD3UB82_9LAMI</name>
<dbReference type="EMBL" id="JBJXBP010000002">
    <property type="protein sequence ID" value="KAL3845813.1"/>
    <property type="molecule type" value="Genomic_DNA"/>
</dbReference>
<dbReference type="AlphaFoldDB" id="A0ABD3UB82"/>
<proteinExistence type="predicted"/>
<gene>
    <name evidence="1" type="ORF">ACJIZ3_003216</name>
</gene>
<evidence type="ECO:0000313" key="2">
    <source>
        <dbReference type="Proteomes" id="UP001634393"/>
    </source>
</evidence>
<protein>
    <submittedName>
        <fullName evidence="1">Uncharacterized protein</fullName>
    </submittedName>
</protein>
<reference evidence="1 2" key="1">
    <citation type="submission" date="2024-12" db="EMBL/GenBank/DDBJ databases">
        <title>The unique morphological basis and parallel evolutionary history of personate flowers in Penstemon.</title>
        <authorList>
            <person name="Depatie T.H."/>
            <person name="Wessinger C.A."/>
        </authorList>
    </citation>
    <scope>NUCLEOTIDE SEQUENCE [LARGE SCALE GENOMIC DNA]</scope>
    <source>
        <strain evidence="1">WTNN_2</strain>
        <tissue evidence="1">Leaf</tissue>
    </source>
</reference>
<comment type="caution">
    <text evidence="1">The sequence shown here is derived from an EMBL/GenBank/DDBJ whole genome shotgun (WGS) entry which is preliminary data.</text>
</comment>
<sequence length="56" mass="6625">MIFSNWVFEKPFSLRNDSTELGFSGFFTRKSRVFAEKVEKLGREIKRERNMGSGFE</sequence>
<evidence type="ECO:0000313" key="1">
    <source>
        <dbReference type="EMBL" id="KAL3845813.1"/>
    </source>
</evidence>